<proteinExistence type="predicted"/>
<name>A0A0H4WZJ1_9BACT</name>
<dbReference type="Proteomes" id="UP000009026">
    <property type="component" value="Chromosome"/>
</dbReference>
<dbReference type="STRING" id="1297742.A176_005773"/>
<evidence type="ECO:0000313" key="2">
    <source>
        <dbReference type="EMBL" id="AKQ68861.1"/>
    </source>
</evidence>
<evidence type="ECO:0000259" key="1">
    <source>
        <dbReference type="Pfam" id="PF07791"/>
    </source>
</evidence>
<organism evidence="2 3">
    <name type="scientific">Pseudomyxococcus hansupus</name>
    <dbReference type="NCBI Taxonomy" id="1297742"/>
    <lineage>
        <taxon>Bacteria</taxon>
        <taxon>Pseudomonadati</taxon>
        <taxon>Myxococcota</taxon>
        <taxon>Myxococcia</taxon>
        <taxon>Myxococcales</taxon>
        <taxon>Cystobacterineae</taxon>
        <taxon>Myxococcaceae</taxon>
        <taxon>Pseudomyxococcus</taxon>
    </lineage>
</organism>
<reference evidence="2 3" key="1">
    <citation type="journal article" date="2016" name="PLoS ONE">
        <title>Complete Genome Sequence and Comparative Genomics of a Novel Myxobacterium Myxococcus hansupus.</title>
        <authorList>
            <person name="Sharma G."/>
            <person name="Narwani T."/>
            <person name="Subramanian S."/>
        </authorList>
    </citation>
    <scope>NUCLEOTIDE SEQUENCE [LARGE SCALE GENOMIC DNA]</scope>
    <source>
        <strain evidence="3">mixupus</strain>
    </source>
</reference>
<dbReference type="AlphaFoldDB" id="A0A0H4WZJ1"/>
<dbReference type="PATRIC" id="fig|1297742.4.peg.5869"/>
<accession>A0A0H4WZJ1</accession>
<keyword evidence="3" id="KW-1185">Reference proteome</keyword>
<dbReference type="EMBL" id="CP012109">
    <property type="protein sequence ID" value="AKQ68861.1"/>
    <property type="molecule type" value="Genomic_DNA"/>
</dbReference>
<evidence type="ECO:0000313" key="3">
    <source>
        <dbReference type="Proteomes" id="UP000009026"/>
    </source>
</evidence>
<gene>
    <name evidence="2" type="ORF">A176_005773</name>
</gene>
<feature type="domain" description="Immunity MXAN-0049 protein" evidence="1">
    <location>
        <begin position="17"/>
        <end position="170"/>
    </location>
</feature>
<protein>
    <recommendedName>
        <fullName evidence="1">Immunity MXAN-0049 protein domain-containing protein</fullName>
    </recommendedName>
</protein>
<dbReference type="InterPro" id="IPR012433">
    <property type="entry name" value="Imm11"/>
</dbReference>
<sequence length="177" mass="20396">MDNFVEGINPLAHRASSGVRIGVEYPKEAKIFMNRENPGIKLSPLLGNSRNVLVGSNEFKAAIEKHCKNEIEYLPFTLYDHRKRVHSRDYFIINPIGTFDCLDRKESVIEWDDEDPEEIIGIDKIVLDRKKMKDAPQCFRIDKAPTSYVLGLEVAREFKARSFKNIWWTELPLSGGQ</sequence>
<dbReference type="Pfam" id="PF07791">
    <property type="entry name" value="Imm11"/>
    <property type="match status" value="1"/>
</dbReference>
<dbReference type="KEGG" id="mym:A176_005773"/>